<dbReference type="AlphaFoldDB" id="A0A1G9BFY2"/>
<dbReference type="GO" id="GO:0005840">
    <property type="term" value="C:ribosome"/>
    <property type="evidence" value="ECO:0007669"/>
    <property type="project" value="UniProtKB-KW"/>
</dbReference>
<dbReference type="GO" id="GO:0005737">
    <property type="term" value="C:cytoplasm"/>
    <property type="evidence" value="ECO:0007669"/>
    <property type="project" value="UniProtKB-ARBA"/>
</dbReference>
<comment type="function">
    <text evidence="6 8">Binds together with bS18 to 16S ribosomal RNA.</text>
</comment>
<dbReference type="PANTHER" id="PTHR21011:SF1">
    <property type="entry name" value="SMALL RIBOSOMAL SUBUNIT PROTEIN BS6M"/>
    <property type="match status" value="1"/>
</dbReference>
<sequence>MHQYELMVILDPEIDERTVAPSLDKFLNVVRNDGGTIDKVDVWGRRRLAYEINKKSEGIYAVVDFTANASATAELDRQLKLSEAVMRTKVLRAEEGIAQVVVATKLAAEKAARKAANPKVIAAKAEAAAAAPAAKVAAAVKPAAAKADATEAPAKAEVKAEAKTEAKADAKVAAPAAKVAAAKPAAAKADADKASDK</sequence>
<evidence type="ECO:0000256" key="4">
    <source>
        <dbReference type="ARBA" id="ARBA00022980"/>
    </source>
</evidence>
<name>A0A1G9BFY2_9MICO</name>
<dbReference type="NCBIfam" id="TIGR00166">
    <property type="entry name" value="S6"/>
    <property type="match status" value="1"/>
</dbReference>
<dbReference type="GO" id="GO:1990904">
    <property type="term" value="C:ribonucleoprotein complex"/>
    <property type="evidence" value="ECO:0007669"/>
    <property type="project" value="UniProtKB-KW"/>
</dbReference>
<evidence type="ECO:0000256" key="8">
    <source>
        <dbReference type="HAMAP-Rule" id="MF_00360"/>
    </source>
</evidence>
<evidence type="ECO:0000256" key="3">
    <source>
        <dbReference type="ARBA" id="ARBA00022884"/>
    </source>
</evidence>
<evidence type="ECO:0000256" key="6">
    <source>
        <dbReference type="ARBA" id="ARBA00035104"/>
    </source>
</evidence>
<gene>
    <name evidence="8" type="primary">rpsF</name>
    <name evidence="9" type="ORF">SAMN05216282_105171</name>
</gene>
<dbReference type="OrthoDB" id="9812702at2"/>
<dbReference type="Gene3D" id="3.30.70.60">
    <property type="match status" value="1"/>
</dbReference>
<proteinExistence type="inferred from homology"/>
<keyword evidence="5 8" id="KW-0687">Ribonucleoprotein</keyword>
<dbReference type="InterPro" id="IPR020814">
    <property type="entry name" value="Ribosomal_S6_plastid/chlpt"/>
</dbReference>
<dbReference type="InterPro" id="IPR000529">
    <property type="entry name" value="Ribosomal_bS6"/>
</dbReference>
<evidence type="ECO:0000256" key="7">
    <source>
        <dbReference type="ARBA" id="ARBA00035294"/>
    </source>
</evidence>
<dbReference type="STRING" id="386301.SAMN05216282_105171"/>
<keyword evidence="4 8" id="KW-0689">Ribosomal protein</keyword>
<dbReference type="FunFam" id="3.30.70.60:FF:000002">
    <property type="entry name" value="30S ribosomal protein S6"/>
    <property type="match status" value="1"/>
</dbReference>
<dbReference type="PROSITE" id="PS01048">
    <property type="entry name" value="RIBOSOMAL_S6"/>
    <property type="match status" value="1"/>
</dbReference>
<dbReference type="GO" id="GO:0006412">
    <property type="term" value="P:translation"/>
    <property type="evidence" value="ECO:0007669"/>
    <property type="project" value="UniProtKB-UniRule"/>
</dbReference>
<dbReference type="Pfam" id="PF01250">
    <property type="entry name" value="Ribosomal_S6"/>
    <property type="match status" value="1"/>
</dbReference>
<evidence type="ECO:0000256" key="2">
    <source>
        <dbReference type="ARBA" id="ARBA00022730"/>
    </source>
</evidence>
<dbReference type="GO" id="GO:0003735">
    <property type="term" value="F:structural constituent of ribosome"/>
    <property type="evidence" value="ECO:0007669"/>
    <property type="project" value="InterPro"/>
</dbReference>
<dbReference type="InterPro" id="IPR014717">
    <property type="entry name" value="Transl_elong_EF1B/ribsomal_bS6"/>
</dbReference>
<dbReference type="PANTHER" id="PTHR21011">
    <property type="entry name" value="MITOCHONDRIAL 28S RIBOSOMAL PROTEIN S6"/>
    <property type="match status" value="1"/>
</dbReference>
<organism evidence="9 10">
    <name type="scientific">Cryobacterium psychrotolerans</name>
    <dbReference type="NCBI Taxonomy" id="386301"/>
    <lineage>
        <taxon>Bacteria</taxon>
        <taxon>Bacillati</taxon>
        <taxon>Actinomycetota</taxon>
        <taxon>Actinomycetes</taxon>
        <taxon>Micrococcales</taxon>
        <taxon>Microbacteriaceae</taxon>
        <taxon>Cryobacterium</taxon>
    </lineage>
</organism>
<evidence type="ECO:0000256" key="5">
    <source>
        <dbReference type="ARBA" id="ARBA00023274"/>
    </source>
</evidence>
<dbReference type="CDD" id="cd00473">
    <property type="entry name" value="bS6"/>
    <property type="match status" value="1"/>
</dbReference>
<evidence type="ECO:0000313" key="10">
    <source>
        <dbReference type="Proteomes" id="UP000198701"/>
    </source>
</evidence>
<accession>A0A1G9BFY2</accession>
<comment type="similarity">
    <text evidence="1 8">Belongs to the bacterial ribosomal protein bS6 family.</text>
</comment>
<keyword evidence="3 8" id="KW-0694">RNA-binding</keyword>
<evidence type="ECO:0000313" key="9">
    <source>
        <dbReference type="EMBL" id="SDK38381.1"/>
    </source>
</evidence>
<dbReference type="SUPFAM" id="SSF54995">
    <property type="entry name" value="Ribosomal protein S6"/>
    <property type="match status" value="1"/>
</dbReference>
<dbReference type="InterPro" id="IPR020815">
    <property type="entry name" value="Ribosomal_bS6_CS"/>
</dbReference>
<protein>
    <recommendedName>
        <fullName evidence="7 8">Small ribosomal subunit protein bS6</fullName>
    </recommendedName>
</protein>
<evidence type="ECO:0000256" key="1">
    <source>
        <dbReference type="ARBA" id="ARBA00009512"/>
    </source>
</evidence>
<dbReference type="EMBL" id="FNFU01000005">
    <property type="protein sequence ID" value="SDK38381.1"/>
    <property type="molecule type" value="Genomic_DNA"/>
</dbReference>
<reference evidence="9 10" key="1">
    <citation type="submission" date="2016-10" db="EMBL/GenBank/DDBJ databases">
        <authorList>
            <person name="de Groot N.N."/>
        </authorList>
    </citation>
    <scope>NUCLEOTIDE SEQUENCE [LARGE SCALE GENOMIC DNA]</scope>
    <source>
        <strain evidence="9 10">CGMCC 1.5382</strain>
    </source>
</reference>
<dbReference type="HAMAP" id="MF_00360">
    <property type="entry name" value="Ribosomal_bS6"/>
    <property type="match status" value="1"/>
</dbReference>
<dbReference type="Proteomes" id="UP000198701">
    <property type="component" value="Unassembled WGS sequence"/>
</dbReference>
<keyword evidence="2 8" id="KW-0699">rRNA-binding</keyword>
<dbReference type="InterPro" id="IPR035980">
    <property type="entry name" value="Ribosomal_bS6_sf"/>
</dbReference>
<dbReference type="GO" id="GO:0070181">
    <property type="term" value="F:small ribosomal subunit rRNA binding"/>
    <property type="evidence" value="ECO:0007669"/>
    <property type="project" value="TreeGrafter"/>
</dbReference>
<keyword evidence="10" id="KW-1185">Reference proteome</keyword>